<reference evidence="1 2" key="1">
    <citation type="submission" date="2018-06" db="EMBL/GenBank/DDBJ databases">
        <title>Extensive metabolic versatility and redundancy in microbially diverse, dynamic hydrothermal sediments.</title>
        <authorList>
            <person name="Dombrowski N."/>
            <person name="Teske A."/>
            <person name="Baker B.J."/>
        </authorList>
    </citation>
    <scope>NUCLEOTIDE SEQUENCE [LARGE SCALE GENOMIC DNA]</scope>
    <source>
        <strain evidence="1">B35_G9</strain>
    </source>
</reference>
<dbReference type="AlphaFoldDB" id="A0A660SA19"/>
<gene>
    <name evidence="1" type="ORF">DRP44_02045</name>
</gene>
<dbReference type="Proteomes" id="UP000282321">
    <property type="component" value="Unassembled WGS sequence"/>
</dbReference>
<protein>
    <submittedName>
        <fullName evidence="1">Uncharacterized protein</fullName>
    </submittedName>
</protein>
<proteinExistence type="predicted"/>
<comment type="caution">
    <text evidence="1">The sequence shown here is derived from an EMBL/GenBank/DDBJ whole genome shotgun (WGS) entry which is preliminary data.</text>
</comment>
<sequence>MKLIRCGLVIGIFTILTIPVFGFTISGGLNYTPYYEWGKNYYVRMPVTERLGIMPLFVESEVHKDAYHYYSYSGYALTIDYEIPFDYLNPKILSKIDYMFYSNVSLGYGLIRIYALETPLGGNNLDYQRFFNAIYFTERNGMDINSVFAIENVNYIGIYRDGGFNFIISPSVNFSISF</sequence>
<dbReference type="EMBL" id="QNBC01000016">
    <property type="protein sequence ID" value="RKX67589.1"/>
    <property type="molecule type" value="Genomic_DNA"/>
</dbReference>
<name>A0A660SA19_UNCT6</name>
<organism evidence="1 2">
    <name type="scientific">candidate division TA06 bacterium</name>
    <dbReference type="NCBI Taxonomy" id="2250710"/>
    <lineage>
        <taxon>Bacteria</taxon>
        <taxon>Bacteria division TA06</taxon>
    </lineage>
</organism>
<evidence type="ECO:0000313" key="2">
    <source>
        <dbReference type="Proteomes" id="UP000282321"/>
    </source>
</evidence>
<accession>A0A660SA19</accession>
<evidence type="ECO:0000313" key="1">
    <source>
        <dbReference type="EMBL" id="RKX67589.1"/>
    </source>
</evidence>